<dbReference type="EMBL" id="MCGN01000003">
    <property type="protein sequence ID" value="ORY98544.1"/>
    <property type="molecule type" value="Genomic_DNA"/>
</dbReference>
<feature type="transmembrane region" description="Helical" evidence="9">
    <location>
        <begin position="226"/>
        <end position="247"/>
    </location>
</feature>
<keyword evidence="4 11" id="KW-0808">Transferase</keyword>
<dbReference type="GO" id="GO:0008374">
    <property type="term" value="F:O-acyltransferase activity"/>
    <property type="evidence" value="ECO:0007669"/>
    <property type="project" value="InterPro"/>
</dbReference>
<dbReference type="InterPro" id="IPR032805">
    <property type="entry name" value="Wax_synthase_dom"/>
</dbReference>
<dbReference type="STRING" id="13706.A0A1X2HHH5"/>
<dbReference type="PANTHER" id="PTHR31595">
    <property type="entry name" value="LONG-CHAIN-ALCOHOL O-FATTY-ACYLTRANSFERASE 3-RELATED"/>
    <property type="match status" value="1"/>
</dbReference>
<comment type="pathway">
    <text evidence="2">Secondary metabolite biosynthesis.</text>
</comment>
<dbReference type="GO" id="GO:0016020">
    <property type="term" value="C:membrane"/>
    <property type="evidence" value="ECO:0007669"/>
    <property type="project" value="UniProtKB-SubCell"/>
</dbReference>
<sequence length="466" mass="53220">MHFVVYALITALPSLGFTLASQPVQRQTRTQDTLLFFFFILNIVVPVYYAGQQAFLCMMLSAVYAWVNALKMAIWIFCMPIEERRKRPYFVTLWYWREKRPASVSPVPRQDKPKDAENSQNPQKLRRVAEPVVPRAGISSSVSSSASLSSSHTPSRTPSPSPAIADSRQPSPPPPSVSTETYVKAYLKHMLIFDGLNFVLGWIDNTHTVRVFQHAMGAQLLVEPGASVDMTSVLLSLILCALFSIYLQLQLQVTYDSFLAAYAIVYKVLPWVKMSWVAAAKDYIEKATDMPPFFNSPWEATSLRDYWSNRWHSFYNNAFYRLAYRPLRHLLAHQPGFLRRTIPVFGVFFLSGLMHEYFLYCSSGPLLYFGGRAGGWQMIFFLLQPIGIVVGDMLFKPGWQGRLYAIAWMVLTSHFFVIPYILCNYVHMPRLQFIPVILHIWRSGTIDSALDACLPFRFLGLDCSSH</sequence>
<feature type="transmembrane region" description="Helical" evidence="9">
    <location>
        <begin position="63"/>
        <end position="81"/>
    </location>
</feature>
<dbReference type="Proteomes" id="UP000242180">
    <property type="component" value="Unassembled WGS sequence"/>
</dbReference>
<gene>
    <name evidence="11" type="ORF">BCR43DRAFT_487713</name>
</gene>
<evidence type="ECO:0000256" key="7">
    <source>
        <dbReference type="ARBA" id="ARBA00023136"/>
    </source>
</evidence>
<keyword evidence="7 9" id="KW-0472">Membrane</keyword>
<proteinExistence type="inferred from homology"/>
<feature type="transmembrane region" description="Helical" evidence="9">
    <location>
        <begin position="375"/>
        <end position="395"/>
    </location>
</feature>
<evidence type="ECO:0000256" key="3">
    <source>
        <dbReference type="ARBA" id="ARBA00007282"/>
    </source>
</evidence>
<feature type="transmembrane region" description="Helical" evidence="9">
    <location>
        <begin position="34"/>
        <end position="51"/>
    </location>
</feature>
<evidence type="ECO:0000256" key="4">
    <source>
        <dbReference type="ARBA" id="ARBA00022679"/>
    </source>
</evidence>
<evidence type="ECO:0000256" key="2">
    <source>
        <dbReference type="ARBA" id="ARBA00005179"/>
    </source>
</evidence>
<dbReference type="InParanoid" id="A0A1X2HHH5"/>
<feature type="transmembrane region" description="Helical" evidence="9">
    <location>
        <begin position="6"/>
        <end position="22"/>
    </location>
</feature>
<feature type="transmembrane region" description="Helical" evidence="9">
    <location>
        <begin position="337"/>
        <end position="355"/>
    </location>
</feature>
<dbReference type="GO" id="GO:0006629">
    <property type="term" value="P:lipid metabolic process"/>
    <property type="evidence" value="ECO:0007669"/>
    <property type="project" value="InterPro"/>
</dbReference>
<keyword evidence="6 9" id="KW-1133">Transmembrane helix</keyword>
<name>A0A1X2HHH5_SYNRA</name>
<evidence type="ECO:0000256" key="5">
    <source>
        <dbReference type="ARBA" id="ARBA00022692"/>
    </source>
</evidence>
<dbReference type="AlphaFoldDB" id="A0A1X2HHH5"/>
<keyword evidence="5 9" id="KW-0812">Transmembrane</keyword>
<dbReference type="PANTHER" id="PTHR31595:SF57">
    <property type="entry name" value="OS04G0481900 PROTEIN"/>
    <property type="match status" value="1"/>
</dbReference>
<dbReference type="OMA" id="MHEYFLY"/>
<comment type="caution">
    <text evidence="11">The sequence shown here is derived from an EMBL/GenBank/DDBJ whole genome shotgun (WGS) entry which is preliminary data.</text>
</comment>
<organism evidence="11 12">
    <name type="scientific">Syncephalastrum racemosum</name>
    <name type="common">Filamentous fungus</name>
    <dbReference type="NCBI Taxonomy" id="13706"/>
    <lineage>
        <taxon>Eukaryota</taxon>
        <taxon>Fungi</taxon>
        <taxon>Fungi incertae sedis</taxon>
        <taxon>Mucoromycota</taxon>
        <taxon>Mucoromycotina</taxon>
        <taxon>Mucoromycetes</taxon>
        <taxon>Mucorales</taxon>
        <taxon>Syncephalastraceae</taxon>
        <taxon>Syncephalastrum</taxon>
    </lineage>
</organism>
<feature type="transmembrane region" description="Helical" evidence="9">
    <location>
        <begin position="402"/>
        <end position="422"/>
    </location>
</feature>
<evidence type="ECO:0000256" key="8">
    <source>
        <dbReference type="SAM" id="MobiDB-lite"/>
    </source>
</evidence>
<keyword evidence="12" id="KW-1185">Reference proteome</keyword>
<evidence type="ECO:0000313" key="12">
    <source>
        <dbReference type="Proteomes" id="UP000242180"/>
    </source>
</evidence>
<reference evidence="11 12" key="1">
    <citation type="submission" date="2016-07" db="EMBL/GenBank/DDBJ databases">
        <title>Pervasive Adenine N6-methylation of Active Genes in Fungi.</title>
        <authorList>
            <consortium name="DOE Joint Genome Institute"/>
            <person name="Mondo S.J."/>
            <person name="Dannebaum R.O."/>
            <person name="Kuo R.C."/>
            <person name="Labutti K."/>
            <person name="Haridas S."/>
            <person name="Kuo A."/>
            <person name="Salamov A."/>
            <person name="Ahrendt S.R."/>
            <person name="Lipzen A."/>
            <person name="Sullivan W."/>
            <person name="Andreopoulos W.B."/>
            <person name="Clum A."/>
            <person name="Lindquist E."/>
            <person name="Daum C."/>
            <person name="Ramamoorthy G.K."/>
            <person name="Gryganskyi A."/>
            <person name="Culley D."/>
            <person name="Magnuson J.K."/>
            <person name="James T.Y."/>
            <person name="O'Malley M.A."/>
            <person name="Stajich J.E."/>
            <person name="Spatafora J.W."/>
            <person name="Visel A."/>
            <person name="Grigoriev I.V."/>
        </authorList>
    </citation>
    <scope>NUCLEOTIDE SEQUENCE [LARGE SCALE GENOMIC DNA]</scope>
    <source>
        <strain evidence="11 12">NRRL 2496</strain>
    </source>
</reference>
<dbReference type="InterPro" id="IPR044851">
    <property type="entry name" value="Wax_synthase"/>
</dbReference>
<dbReference type="OrthoDB" id="1077582at2759"/>
<evidence type="ECO:0000256" key="6">
    <source>
        <dbReference type="ARBA" id="ARBA00022989"/>
    </source>
</evidence>
<accession>A0A1X2HHH5</accession>
<feature type="region of interest" description="Disordered" evidence="8">
    <location>
        <begin position="141"/>
        <end position="177"/>
    </location>
</feature>
<feature type="compositionally biased region" description="Low complexity" evidence="8">
    <location>
        <begin position="141"/>
        <end position="158"/>
    </location>
</feature>
<dbReference type="Pfam" id="PF13813">
    <property type="entry name" value="MBOAT_2"/>
    <property type="match status" value="1"/>
</dbReference>
<comment type="similarity">
    <text evidence="3">Belongs to the wax synthase family.</text>
</comment>
<feature type="region of interest" description="Disordered" evidence="8">
    <location>
        <begin position="104"/>
        <end position="126"/>
    </location>
</feature>
<evidence type="ECO:0000256" key="9">
    <source>
        <dbReference type="SAM" id="Phobius"/>
    </source>
</evidence>
<feature type="transmembrane region" description="Helical" evidence="9">
    <location>
        <begin position="259"/>
        <end position="280"/>
    </location>
</feature>
<evidence type="ECO:0000313" key="11">
    <source>
        <dbReference type="EMBL" id="ORY98544.1"/>
    </source>
</evidence>
<feature type="domain" description="Wax synthase" evidence="10">
    <location>
        <begin position="291"/>
        <end position="382"/>
    </location>
</feature>
<evidence type="ECO:0000259" key="10">
    <source>
        <dbReference type="Pfam" id="PF13813"/>
    </source>
</evidence>
<protein>
    <submittedName>
        <fullName evidence="11">Membrane bound O-acyl transferase family-domain-containing protein</fullName>
    </submittedName>
</protein>
<comment type="subcellular location">
    <subcellularLocation>
        <location evidence="1">Membrane</location>
        <topology evidence="1">Multi-pass membrane protein</topology>
    </subcellularLocation>
</comment>
<evidence type="ECO:0000256" key="1">
    <source>
        <dbReference type="ARBA" id="ARBA00004141"/>
    </source>
</evidence>